<reference evidence="2 3" key="1">
    <citation type="submission" date="2018-03" db="EMBL/GenBank/DDBJ databases">
        <title>Genomic Encyclopedia of Archaeal and Bacterial Type Strains, Phase II (KMG-II): from individual species to whole genera.</title>
        <authorList>
            <person name="Goeker M."/>
        </authorList>
    </citation>
    <scope>NUCLEOTIDE SEQUENCE [LARGE SCALE GENOMIC DNA]</scope>
    <source>
        <strain evidence="2 3">DSM 28229</strain>
    </source>
</reference>
<feature type="domain" description="BioF2-like acetyltransferase" evidence="1">
    <location>
        <begin position="212"/>
        <end position="283"/>
    </location>
</feature>
<accession>A0A315ZW60</accession>
<dbReference type="Gene3D" id="3.40.630.30">
    <property type="match status" value="1"/>
</dbReference>
<evidence type="ECO:0000313" key="2">
    <source>
        <dbReference type="EMBL" id="PWJ40913.1"/>
    </source>
</evidence>
<dbReference type="InterPro" id="IPR016181">
    <property type="entry name" value="Acyl_CoA_acyltransferase"/>
</dbReference>
<dbReference type="GO" id="GO:0016740">
    <property type="term" value="F:transferase activity"/>
    <property type="evidence" value="ECO:0007669"/>
    <property type="project" value="UniProtKB-KW"/>
</dbReference>
<dbReference type="Pfam" id="PF13480">
    <property type="entry name" value="Acetyltransf_6"/>
    <property type="match status" value="1"/>
</dbReference>
<dbReference type="InterPro" id="IPR050644">
    <property type="entry name" value="PG_Glycine_Bridge_Synth"/>
</dbReference>
<dbReference type="Proteomes" id="UP000245535">
    <property type="component" value="Unassembled WGS sequence"/>
</dbReference>
<evidence type="ECO:0000259" key="1">
    <source>
        <dbReference type="Pfam" id="PF13480"/>
    </source>
</evidence>
<gene>
    <name evidence="2" type="ORF">BC781_104179</name>
</gene>
<dbReference type="PANTHER" id="PTHR36174">
    <property type="entry name" value="LIPID II:GLYCINE GLYCYLTRANSFERASE"/>
    <property type="match status" value="1"/>
</dbReference>
<protein>
    <submittedName>
        <fullName evidence="2">Acetyltransferase (GNAT) family protein</fullName>
    </submittedName>
</protein>
<dbReference type="AlphaFoldDB" id="A0A315ZW60"/>
<dbReference type="InterPro" id="IPR038740">
    <property type="entry name" value="BioF2-like_GNAT_dom"/>
</dbReference>
<comment type="caution">
    <text evidence="2">The sequence shown here is derived from an EMBL/GenBank/DDBJ whole genome shotgun (WGS) entry which is preliminary data.</text>
</comment>
<dbReference type="SUPFAM" id="SSF55729">
    <property type="entry name" value="Acyl-CoA N-acyltransferases (Nat)"/>
    <property type="match status" value="1"/>
</dbReference>
<evidence type="ECO:0000313" key="3">
    <source>
        <dbReference type="Proteomes" id="UP000245535"/>
    </source>
</evidence>
<dbReference type="OrthoDB" id="9785911at2"/>
<dbReference type="PANTHER" id="PTHR36174:SF1">
    <property type="entry name" value="LIPID II:GLYCINE GLYCYLTRANSFERASE"/>
    <property type="match status" value="1"/>
</dbReference>
<dbReference type="EMBL" id="QGDO01000004">
    <property type="protein sequence ID" value="PWJ40913.1"/>
    <property type="molecule type" value="Genomic_DNA"/>
</dbReference>
<keyword evidence="3" id="KW-1185">Reference proteome</keyword>
<dbReference type="RefSeq" id="WP_109619774.1">
    <property type="nucleotide sequence ID" value="NZ_QGDO01000004.1"/>
</dbReference>
<keyword evidence="2" id="KW-0808">Transferase</keyword>
<sequence length="331" mass="39121">MEKKNSSLKSLQIEKVSIAQNSEWDFYWNNCPTATYFESREWATIWSEYLNGKLYYEARKVRFTDGFEVLIPYSFTKVLKYIKFYLLSCRSSYGGILFLSTPKDSHLELVHNYILKHFHNLEWNISPFQNTLLNLPLQQTNILIISNRFDENFNSFSKKHRKSYRRSLREGCSLHEGKNISEWQYFYHVIYKNISDHSNYQTQLLSESEVLSMRNKKGIRLWLVKYKDKIVAGAICLYSPTILQLWIGGHIKQFQSQRPMNYLCTELIKKAADNDYKFIDFGSSLNSNGILKFKEGFGTKEVSYIKLKQRDFLGNCIDIISGWKKRLRLNA</sequence>
<organism evidence="2 3">
    <name type="scientific">Sediminitomix flava</name>
    <dbReference type="NCBI Taxonomy" id="379075"/>
    <lineage>
        <taxon>Bacteria</taxon>
        <taxon>Pseudomonadati</taxon>
        <taxon>Bacteroidota</taxon>
        <taxon>Cytophagia</taxon>
        <taxon>Cytophagales</taxon>
        <taxon>Flammeovirgaceae</taxon>
        <taxon>Sediminitomix</taxon>
    </lineage>
</organism>
<proteinExistence type="predicted"/>
<name>A0A315ZW60_SEDFL</name>